<feature type="transmembrane region" description="Helical" evidence="1">
    <location>
        <begin position="45"/>
        <end position="64"/>
    </location>
</feature>
<feature type="transmembrane region" description="Helical" evidence="1">
    <location>
        <begin position="70"/>
        <end position="88"/>
    </location>
</feature>
<dbReference type="STRING" id="996166.SAMN05192554_10190"/>
<organism evidence="2 3">
    <name type="scientific">Haloarchaeobius iranensis</name>
    <dbReference type="NCBI Taxonomy" id="996166"/>
    <lineage>
        <taxon>Archaea</taxon>
        <taxon>Methanobacteriati</taxon>
        <taxon>Methanobacteriota</taxon>
        <taxon>Stenosarchaea group</taxon>
        <taxon>Halobacteria</taxon>
        <taxon>Halobacteriales</taxon>
        <taxon>Halorubellaceae</taxon>
        <taxon>Haloarchaeobius</taxon>
    </lineage>
</organism>
<sequence>MVGLTPLQLDPSAGAPAAYVGTFVVATLFYSVTLHIAARNVLGDVPVKLAFVVGPMLALVSLLLQQYGPAVVLPVTLVADGVAISLVYRLDAKLTAFVSVIHYTVAVILGFTLFNLVALLSTAPA</sequence>
<dbReference type="EMBL" id="FNIA01000001">
    <property type="protein sequence ID" value="SDM33104.1"/>
    <property type="molecule type" value="Genomic_DNA"/>
</dbReference>
<feature type="transmembrane region" description="Helical" evidence="1">
    <location>
        <begin position="17"/>
        <end position="38"/>
    </location>
</feature>
<name>A0A1G9SCA9_9EURY</name>
<dbReference type="InterPro" id="IPR055896">
    <property type="entry name" value="DUF7473"/>
</dbReference>
<evidence type="ECO:0000313" key="2">
    <source>
        <dbReference type="EMBL" id="SDM33104.1"/>
    </source>
</evidence>
<dbReference type="Pfam" id="PF24285">
    <property type="entry name" value="DUF7473"/>
    <property type="match status" value="1"/>
</dbReference>
<reference evidence="2 3" key="1">
    <citation type="submission" date="2016-10" db="EMBL/GenBank/DDBJ databases">
        <authorList>
            <person name="de Groot N.N."/>
        </authorList>
    </citation>
    <scope>NUCLEOTIDE SEQUENCE [LARGE SCALE GENOMIC DNA]</scope>
    <source>
        <strain evidence="3">EB21,IBRC-M 10013,KCTC 4048</strain>
    </source>
</reference>
<feature type="transmembrane region" description="Helical" evidence="1">
    <location>
        <begin position="100"/>
        <end position="120"/>
    </location>
</feature>
<keyword evidence="1" id="KW-0812">Transmembrane</keyword>
<keyword evidence="3" id="KW-1185">Reference proteome</keyword>
<proteinExistence type="predicted"/>
<gene>
    <name evidence="2" type="ORF">SAMN05192554_10190</name>
</gene>
<protein>
    <submittedName>
        <fullName evidence="2">Uncharacterized protein</fullName>
    </submittedName>
</protein>
<dbReference type="Proteomes" id="UP000199370">
    <property type="component" value="Unassembled WGS sequence"/>
</dbReference>
<keyword evidence="1" id="KW-1133">Transmembrane helix</keyword>
<evidence type="ECO:0000313" key="3">
    <source>
        <dbReference type="Proteomes" id="UP000199370"/>
    </source>
</evidence>
<dbReference type="OrthoDB" id="326734at2157"/>
<evidence type="ECO:0000256" key="1">
    <source>
        <dbReference type="SAM" id="Phobius"/>
    </source>
</evidence>
<keyword evidence="1" id="KW-0472">Membrane</keyword>
<dbReference type="RefSeq" id="WP_089731059.1">
    <property type="nucleotide sequence ID" value="NZ_FNIA01000001.1"/>
</dbReference>
<accession>A0A1G9SCA9</accession>
<dbReference type="AlphaFoldDB" id="A0A1G9SCA9"/>